<dbReference type="SFLD" id="SFLDG00179">
    <property type="entry name" value="mandelate_racemase"/>
    <property type="match status" value="1"/>
</dbReference>
<evidence type="ECO:0000256" key="2">
    <source>
        <dbReference type="ARBA" id="ARBA00022723"/>
    </source>
</evidence>
<dbReference type="Pfam" id="PF02746">
    <property type="entry name" value="MR_MLE_N"/>
    <property type="match status" value="1"/>
</dbReference>
<sequence>MTTHPLKIRSIDAVAVSVPMNRPLGTSAQSIRSASLLLLTLQTDDGICGRSYAFCYLESVARSLEVIVRDLSDFLAGHELAPVELSESVARYFKLTGLYGPLRMVASAIDGAAWDALSVCAGVPLAVYLGGSIRPIRAYNSNGLGLMPADQAADQAEELVSAGFSAVKMRLGRTRFADDLIALRAVRKRLADDIAIMVDFNQALSFAAAMEYCPQLDGEGVYWIEEPIRHDDFEHLAMIASATKTPLQLGENLVGLPPVFDSLKVDASDYLMFDVDRIGGVSGWRLASGVAAAAGRPVSSHLFPEISAHLLAATPTRHWLEYVDWANLLLEEPLRISDGNAMLSDRAGNGIVWDQDAVKRCQLL</sequence>
<evidence type="ECO:0000256" key="3">
    <source>
        <dbReference type="ARBA" id="ARBA00022842"/>
    </source>
</evidence>
<proteinExistence type="predicted"/>
<keyword evidence="6" id="KW-1185">Reference proteome</keyword>
<feature type="domain" description="Mandelate racemase/muconate lactonizing enzyme C-terminal" evidence="4">
    <location>
        <begin position="149"/>
        <end position="246"/>
    </location>
</feature>
<dbReference type="EC" id="5.1.2.2" evidence="5"/>
<gene>
    <name evidence="5" type="primary">mdlA</name>
    <name evidence="5" type="ORF">LMG29542_06153</name>
</gene>
<dbReference type="GO" id="GO:0018838">
    <property type="term" value="F:mandelate racemase activity"/>
    <property type="evidence" value="ECO:0007669"/>
    <property type="project" value="UniProtKB-EC"/>
</dbReference>
<dbReference type="InterPro" id="IPR029065">
    <property type="entry name" value="Enolase_C-like"/>
</dbReference>
<dbReference type="GO" id="GO:0009063">
    <property type="term" value="P:amino acid catabolic process"/>
    <property type="evidence" value="ECO:0007669"/>
    <property type="project" value="InterPro"/>
</dbReference>
<dbReference type="SUPFAM" id="SSF51604">
    <property type="entry name" value="Enolase C-terminal domain-like"/>
    <property type="match status" value="1"/>
</dbReference>
<comment type="cofactor">
    <cofactor evidence="1">
        <name>Mg(2+)</name>
        <dbReference type="ChEBI" id="CHEBI:18420"/>
    </cofactor>
</comment>
<keyword evidence="5" id="KW-0413">Isomerase</keyword>
<dbReference type="SFLD" id="SFLDS00001">
    <property type="entry name" value="Enolase"/>
    <property type="match status" value="1"/>
</dbReference>
<protein>
    <submittedName>
        <fullName evidence="5">Mandelate racemase</fullName>
        <ecNumber evidence="5">5.1.2.2</ecNumber>
    </submittedName>
</protein>
<dbReference type="PANTHER" id="PTHR13794">
    <property type="entry name" value="ENOLASE SUPERFAMILY, MANDELATE RACEMASE"/>
    <property type="match status" value="1"/>
</dbReference>
<dbReference type="Gene3D" id="3.20.20.120">
    <property type="entry name" value="Enolase-like C-terminal domain"/>
    <property type="match status" value="1"/>
</dbReference>
<dbReference type="GO" id="GO:0016052">
    <property type="term" value="P:carbohydrate catabolic process"/>
    <property type="evidence" value="ECO:0007669"/>
    <property type="project" value="TreeGrafter"/>
</dbReference>
<dbReference type="AlphaFoldDB" id="A0A6J5EWM4"/>
<dbReference type="EMBL" id="CADIKH010000042">
    <property type="protein sequence ID" value="CAB3769592.1"/>
    <property type="molecule type" value="Genomic_DNA"/>
</dbReference>
<evidence type="ECO:0000313" key="5">
    <source>
        <dbReference type="EMBL" id="CAB3769592.1"/>
    </source>
</evidence>
<organism evidence="5 6">
    <name type="scientific">Paraburkholderia humisilvae</name>
    <dbReference type="NCBI Taxonomy" id="627669"/>
    <lineage>
        <taxon>Bacteria</taxon>
        <taxon>Pseudomonadati</taxon>
        <taxon>Pseudomonadota</taxon>
        <taxon>Betaproteobacteria</taxon>
        <taxon>Burkholderiales</taxon>
        <taxon>Burkholderiaceae</taxon>
        <taxon>Paraburkholderia</taxon>
    </lineage>
</organism>
<dbReference type="InterPro" id="IPR013342">
    <property type="entry name" value="Mandelate_racemase_C"/>
</dbReference>
<dbReference type="SUPFAM" id="SSF54826">
    <property type="entry name" value="Enolase N-terminal domain-like"/>
    <property type="match status" value="1"/>
</dbReference>
<keyword evidence="2" id="KW-0479">Metal-binding</keyword>
<dbReference type="Proteomes" id="UP000494363">
    <property type="component" value="Unassembled WGS sequence"/>
</dbReference>
<dbReference type="GO" id="GO:0016836">
    <property type="term" value="F:hydro-lyase activity"/>
    <property type="evidence" value="ECO:0007669"/>
    <property type="project" value="TreeGrafter"/>
</dbReference>
<name>A0A6J5EWM4_9BURK</name>
<dbReference type="PROSITE" id="PS00909">
    <property type="entry name" value="MR_MLE_2"/>
    <property type="match status" value="1"/>
</dbReference>
<dbReference type="InterPro" id="IPR046945">
    <property type="entry name" value="RHMD-like"/>
</dbReference>
<dbReference type="RefSeq" id="WP_175231107.1">
    <property type="nucleotide sequence ID" value="NZ_CADIKH010000042.1"/>
</dbReference>
<dbReference type="InterPro" id="IPR018110">
    <property type="entry name" value="Mandel_Rmase/mucon_lact_enz_CS"/>
</dbReference>
<evidence type="ECO:0000259" key="4">
    <source>
        <dbReference type="SMART" id="SM00922"/>
    </source>
</evidence>
<dbReference type="SMART" id="SM00922">
    <property type="entry name" value="MR_MLE"/>
    <property type="match status" value="1"/>
</dbReference>
<evidence type="ECO:0000313" key="6">
    <source>
        <dbReference type="Proteomes" id="UP000494363"/>
    </source>
</evidence>
<dbReference type="Pfam" id="PF13378">
    <property type="entry name" value="MR_MLE_C"/>
    <property type="match status" value="1"/>
</dbReference>
<dbReference type="PANTHER" id="PTHR13794:SF58">
    <property type="entry name" value="MITOCHONDRIAL ENOLASE SUPERFAMILY MEMBER 1"/>
    <property type="match status" value="1"/>
</dbReference>
<dbReference type="InterPro" id="IPR013341">
    <property type="entry name" value="Mandelate_racemase_N_dom"/>
</dbReference>
<keyword evidence="3" id="KW-0460">Magnesium</keyword>
<dbReference type="Gene3D" id="3.30.390.10">
    <property type="entry name" value="Enolase-like, N-terminal domain"/>
    <property type="match status" value="1"/>
</dbReference>
<evidence type="ECO:0000256" key="1">
    <source>
        <dbReference type="ARBA" id="ARBA00001946"/>
    </source>
</evidence>
<dbReference type="GO" id="GO:0000287">
    <property type="term" value="F:magnesium ion binding"/>
    <property type="evidence" value="ECO:0007669"/>
    <property type="project" value="TreeGrafter"/>
</dbReference>
<dbReference type="InterPro" id="IPR029017">
    <property type="entry name" value="Enolase-like_N"/>
</dbReference>
<accession>A0A6J5EWM4</accession>
<reference evidence="5 6" key="1">
    <citation type="submission" date="2020-04" db="EMBL/GenBank/DDBJ databases">
        <authorList>
            <person name="De Canck E."/>
        </authorList>
    </citation>
    <scope>NUCLEOTIDE SEQUENCE [LARGE SCALE GENOMIC DNA]</scope>
    <source>
        <strain evidence="5 6">LMG 29542</strain>
    </source>
</reference>
<dbReference type="InterPro" id="IPR036849">
    <property type="entry name" value="Enolase-like_C_sf"/>
</dbReference>